<dbReference type="PANTHER" id="PTHR11078">
    <property type="entry name" value="N UTILIZATION SUBSTANCE PROTEIN B-RELATED"/>
    <property type="match status" value="1"/>
</dbReference>
<evidence type="ECO:0000259" key="7">
    <source>
        <dbReference type="Pfam" id="PF01029"/>
    </source>
</evidence>
<evidence type="ECO:0000256" key="4">
    <source>
        <dbReference type="ARBA" id="ARBA00023015"/>
    </source>
</evidence>
<dbReference type="EMBL" id="MFGA01000015">
    <property type="protein sequence ID" value="OGF21108.1"/>
    <property type="molecule type" value="Genomic_DNA"/>
</dbReference>
<dbReference type="NCBIfam" id="TIGR01951">
    <property type="entry name" value="nusB"/>
    <property type="match status" value="1"/>
</dbReference>
<proteinExistence type="inferred from homology"/>
<keyword evidence="4 6" id="KW-0805">Transcription regulation</keyword>
<dbReference type="HAMAP" id="MF_00073">
    <property type="entry name" value="NusB"/>
    <property type="match status" value="1"/>
</dbReference>
<keyword evidence="3 6" id="KW-0694">RNA-binding</keyword>
<dbReference type="Proteomes" id="UP000177407">
    <property type="component" value="Unassembled WGS sequence"/>
</dbReference>
<dbReference type="GO" id="GO:0031564">
    <property type="term" value="P:transcription antitermination"/>
    <property type="evidence" value="ECO:0007669"/>
    <property type="project" value="UniProtKB-KW"/>
</dbReference>
<evidence type="ECO:0000313" key="8">
    <source>
        <dbReference type="EMBL" id="OGF21108.1"/>
    </source>
</evidence>
<evidence type="ECO:0000256" key="1">
    <source>
        <dbReference type="ARBA" id="ARBA00005952"/>
    </source>
</evidence>
<reference evidence="8 9" key="1">
    <citation type="journal article" date="2016" name="Nat. Commun.">
        <title>Thousands of microbial genomes shed light on interconnected biogeochemical processes in an aquifer system.</title>
        <authorList>
            <person name="Anantharaman K."/>
            <person name="Brown C.T."/>
            <person name="Hug L.A."/>
            <person name="Sharon I."/>
            <person name="Castelle C.J."/>
            <person name="Probst A.J."/>
            <person name="Thomas B.C."/>
            <person name="Singh A."/>
            <person name="Wilkins M.J."/>
            <person name="Karaoz U."/>
            <person name="Brodie E.L."/>
            <person name="Williams K.H."/>
            <person name="Hubbard S.S."/>
            <person name="Banfield J.F."/>
        </authorList>
    </citation>
    <scope>NUCLEOTIDE SEQUENCE [LARGE SCALE GENOMIC DNA]</scope>
</reference>
<dbReference type="PANTHER" id="PTHR11078:SF3">
    <property type="entry name" value="ANTITERMINATION NUSB DOMAIN-CONTAINING PROTEIN"/>
    <property type="match status" value="1"/>
</dbReference>
<keyword evidence="2 6" id="KW-0889">Transcription antitermination</keyword>
<evidence type="ECO:0000256" key="6">
    <source>
        <dbReference type="HAMAP-Rule" id="MF_00073"/>
    </source>
</evidence>
<feature type="domain" description="NusB/RsmB/TIM44" evidence="7">
    <location>
        <begin position="7"/>
        <end position="138"/>
    </location>
</feature>
<gene>
    <name evidence="6" type="primary">nusB</name>
    <name evidence="8" type="ORF">A2257_00225</name>
</gene>
<name>A0A1F5S324_9BACT</name>
<accession>A0A1F5S324</accession>
<dbReference type="SUPFAM" id="SSF48013">
    <property type="entry name" value="NusB-like"/>
    <property type="match status" value="1"/>
</dbReference>
<keyword evidence="5 6" id="KW-0804">Transcription</keyword>
<dbReference type="InterPro" id="IPR035926">
    <property type="entry name" value="NusB-like_sf"/>
</dbReference>
<dbReference type="InterPro" id="IPR006027">
    <property type="entry name" value="NusB_RsmB_TIM44"/>
</dbReference>
<organism evidence="8 9">
    <name type="scientific">Candidatus Falkowbacteria bacterium RIFOXYA2_FULL_38_12</name>
    <dbReference type="NCBI Taxonomy" id="1797993"/>
    <lineage>
        <taxon>Bacteria</taxon>
        <taxon>Candidatus Falkowiibacteriota</taxon>
    </lineage>
</organism>
<comment type="function">
    <text evidence="6">Involved in transcription antitermination. Required for transcription of ribosomal RNA (rRNA) genes. Binds specifically to the boxA antiterminator sequence of the ribosomal RNA (rrn) operons.</text>
</comment>
<evidence type="ECO:0000256" key="3">
    <source>
        <dbReference type="ARBA" id="ARBA00022884"/>
    </source>
</evidence>
<dbReference type="AlphaFoldDB" id="A0A1F5S324"/>
<dbReference type="Pfam" id="PF01029">
    <property type="entry name" value="NusB"/>
    <property type="match status" value="1"/>
</dbReference>
<dbReference type="GO" id="GO:0005829">
    <property type="term" value="C:cytosol"/>
    <property type="evidence" value="ECO:0007669"/>
    <property type="project" value="TreeGrafter"/>
</dbReference>
<comment type="similarity">
    <text evidence="1 6">Belongs to the NusB family.</text>
</comment>
<sequence>MVNRHFARRIALQTLYQWDFMSEGKDEVKNSAEEKIKEFAPEFDEDTFVMDLVFGVIKNQKEIDTFIKKYAPEWPIEKITMIDRNILRLGVYELKFSEKEGKSTVPPRAVINEAIELAKAFGSGSSGKFINGVLGALYKTMLENGEVKEEEKK</sequence>
<evidence type="ECO:0000256" key="5">
    <source>
        <dbReference type="ARBA" id="ARBA00023163"/>
    </source>
</evidence>
<dbReference type="GO" id="GO:0006353">
    <property type="term" value="P:DNA-templated transcription termination"/>
    <property type="evidence" value="ECO:0007669"/>
    <property type="project" value="UniProtKB-UniRule"/>
</dbReference>
<dbReference type="Gene3D" id="1.10.940.10">
    <property type="entry name" value="NusB-like"/>
    <property type="match status" value="1"/>
</dbReference>
<evidence type="ECO:0000256" key="2">
    <source>
        <dbReference type="ARBA" id="ARBA00022814"/>
    </source>
</evidence>
<comment type="caution">
    <text evidence="8">The sequence shown here is derived from an EMBL/GenBank/DDBJ whole genome shotgun (WGS) entry which is preliminary data.</text>
</comment>
<evidence type="ECO:0000313" key="9">
    <source>
        <dbReference type="Proteomes" id="UP000177407"/>
    </source>
</evidence>
<protein>
    <recommendedName>
        <fullName evidence="6">Transcription antitermination protein NusB</fullName>
    </recommendedName>
    <alternativeName>
        <fullName evidence="6">Antitermination factor NusB</fullName>
    </alternativeName>
</protein>
<dbReference type="InterPro" id="IPR011605">
    <property type="entry name" value="NusB_fam"/>
</dbReference>
<dbReference type="GO" id="GO:0003723">
    <property type="term" value="F:RNA binding"/>
    <property type="evidence" value="ECO:0007669"/>
    <property type="project" value="UniProtKB-UniRule"/>
</dbReference>